<accession>A0A5E9FXQ4</accession>
<feature type="region of interest" description="Disordered" evidence="1">
    <location>
        <begin position="17"/>
        <end position="45"/>
    </location>
</feature>
<dbReference type="EMBL" id="FNIB01000005">
    <property type="protein sequence ID" value="SDN38714.1"/>
    <property type="molecule type" value="Genomic_DNA"/>
</dbReference>
<feature type="compositionally biased region" description="Basic and acidic residues" evidence="1">
    <location>
        <begin position="23"/>
        <end position="45"/>
    </location>
</feature>
<gene>
    <name evidence="2" type="ORF">SAMN05216368_105109</name>
</gene>
<name>A0A5E9FXQ4_9MICO</name>
<protein>
    <submittedName>
        <fullName evidence="2">Uncharacterized protein</fullName>
    </submittedName>
</protein>
<organism evidence="2 3">
    <name type="scientific">Cryobacterium flavum</name>
    <dbReference type="NCBI Taxonomy" id="1424659"/>
    <lineage>
        <taxon>Bacteria</taxon>
        <taxon>Bacillati</taxon>
        <taxon>Actinomycetota</taxon>
        <taxon>Actinomycetes</taxon>
        <taxon>Micrococcales</taxon>
        <taxon>Microbacteriaceae</taxon>
        <taxon>Cryobacterium</taxon>
    </lineage>
</organism>
<evidence type="ECO:0000313" key="3">
    <source>
        <dbReference type="Proteomes" id="UP000199639"/>
    </source>
</evidence>
<dbReference type="AlphaFoldDB" id="A0A5E9FXQ4"/>
<evidence type="ECO:0000313" key="2">
    <source>
        <dbReference type="EMBL" id="SDN38714.1"/>
    </source>
</evidence>
<evidence type="ECO:0000256" key="1">
    <source>
        <dbReference type="SAM" id="MobiDB-lite"/>
    </source>
</evidence>
<sequence length="45" mass="5186">MGFILSKREFLPLPPGLTLAMSKPEKVDPRNYAEVENQRDNLQEL</sequence>
<proteinExistence type="predicted"/>
<dbReference type="Proteomes" id="UP000199639">
    <property type="component" value="Unassembled WGS sequence"/>
</dbReference>
<reference evidence="2 3" key="1">
    <citation type="submission" date="2016-10" db="EMBL/GenBank/DDBJ databases">
        <authorList>
            <person name="Varghese N."/>
            <person name="Submissions S."/>
        </authorList>
    </citation>
    <scope>NUCLEOTIDE SEQUENCE [LARGE SCALE GENOMIC DNA]</scope>
    <source>
        <strain evidence="2 3">CGMCC 1.11215</strain>
    </source>
</reference>